<dbReference type="Proteomes" id="UP001151699">
    <property type="component" value="Chromosome B"/>
</dbReference>
<name>A0A9Q0N2L4_9DIPT</name>
<evidence type="ECO:0000313" key="2">
    <source>
        <dbReference type="EMBL" id="KAJ6641646.1"/>
    </source>
</evidence>
<feature type="region of interest" description="Disordered" evidence="1">
    <location>
        <begin position="326"/>
        <end position="352"/>
    </location>
</feature>
<feature type="compositionally biased region" description="Polar residues" evidence="1">
    <location>
        <begin position="326"/>
        <end position="351"/>
    </location>
</feature>
<proteinExistence type="predicted"/>
<dbReference type="OrthoDB" id="7764883at2759"/>
<evidence type="ECO:0000256" key="1">
    <source>
        <dbReference type="SAM" id="MobiDB-lite"/>
    </source>
</evidence>
<evidence type="ECO:0000313" key="3">
    <source>
        <dbReference type="Proteomes" id="UP001151699"/>
    </source>
</evidence>
<protein>
    <recommendedName>
        <fullName evidence="4">Gag-like protein</fullName>
    </recommendedName>
</protein>
<reference evidence="2" key="1">
    <citation type="submission" date="2022-07" db="EMBL/GenBank/DDBJ databases">
        <authorList>
            <person name="Trinca V."/>
            <person name="Uliana J.V.C."/>
            <person name="Torres T.T."/>
            <person name="Ward R.J."/>
            <person name="Monesi N."/>
        </authorList>
    </citation>
    <scope>NUCLEOTIDE SEQUENCE</scope>
    <source>
        <strain evidence="2">HSMRA1968</strain>
        <tissue evidence="2">Whole embryos</tissue>
    </source>
</reference>
<organism evidence="2 3">
    <name type="scientific">Pseudolycoriella hygida</name>
    <dbReference type="NCBI Taxonomy" id="35572"/>
    <lineage>
        <taxon>Eukaryota</taxon>
        <taxon>Metazoa</taxon>
        <taxon>Ecdysozoa</taxon>
        <taxon>Arthropoda</taxon>
        <taxon>Hexapoda</taxon>
        <taxon>Insecta</taxon>
        <taxon>Pterygota</taxon>
        <taxon>Neoptera</taxon>
        <taxon>Endopterygota</taxon>
        <taxon>Diptera</taxon>
        <taxon>Nematocera</taxon>
        <taxon>Sciaroidea</taxon>
        <taxon>Sciaridae</taxon>
        <taxon>Pseudolycoriella</taxon>
    </lineage>
</organism>
<evidence type="ECO:0008006" key="4">
    <source>
        <dbReference type="Google" id="ProtNLM"/>
    </source>
</evidence>
<accession>A0A9Q0N2L4</accession>
<dbReference type="EMBL" id="WJQU01000002">
    <property type="protein sequence ID" value="KAJ6641646.1"/>
    <property type="molecule type" value="Genomic_DNA"/>
</dbReference>
<comment type="caution">
    <text evidence="2">The sequence shown here is derived from an EMBL/GenBank/DDBJ whole genome shotgun (WGS) entry which is preliminary data.</text>
</comment>
<gene>
    <name evidence="2" type="ORF">Bhyg_06586</name>
</gene>
<keyword evidence="3" id="KW-1185">Reference proteome</keyword>
<sequence length="393" mass="45119">MKNNQSTRPQPAKVSRKRKKDEKTDISFFNSIQVPLTNRFDALQKDDNGTNTETGVQKKTIISPLIVTDHSTDIDKIDKQLNINYRLKLLSVGRKIMLDSTEDKKRFHEFLVKEKVDFYTHRDNENKVFKVILTGLLQVETGDIITSMQTEHSITPLKVIMFNTSSSNKTYLCHFNRNEVDMKKLNTMTTIHHHIIKWSTYKQKRKGPTQCYRCCMYGHGASTCNRFVACLVCSGNHETRNCSVAIDAEYKSFKCFNCMSAKLQHDHKASDPTCPFRTKYELVRNNVRSKYNNISLAQGDLHKRNYIPAPTPPPLTETFASLFASTSNQSSRPKTRSISAVSKQSQQSNADKNNDLFTIERLTDILSNSINELERCTSKFDQLRVLTNILRNV</sequence>
<dbReference type="AlphaFoldDB" id="A0A9Q0N2L4"/>
<feature type="region of interest" description="Disordered" evidence="1">
    <location>
        <begin position="1"/>
        <end position="22"/>
    </location>
</feature>